<evidence type="ECO:0000259" key="1">
    <source>
        <dbReference type="Pfam" id="PF13439"/>
    </source>
</evidence>
<comment type="caution">
    <text evidence="2">The sequence shown here is derived from an EMBL/GenBank/DDBJ whole genome shotgun (WGS) entry which is preliminary data.</text>
</comment>
<gene>
    <name evidence="2" type="ORF">CQA43_06825</name>
</gene>
<dbReference type="PANTHER" id="PTHR12526:SF630">
    <property type="entry name" value="GLYCOSYLTRANSFERASE"/>
    <property type="match status" value="1"/>
</dbReference>
<dbReference type="InterPro" id="IPR028098">
    <property type="entry name" value="Glyco_trans_4-like_N"/>
</dbReference>
<proteinExistence type="predicted"/>
<sequence>MNPTKQKTLAIVISSLRMGGAERVASFVANELASQYRIVLFVWNEKERFYPLNSNVEIRILATKNRGVLGNTLRIFKLWRAFKSEKVDLSISFIHQTNILSIFASKMARIPCIATEHSIFSALDSKFWRILRYLTYPLASCITTLTQQDLKHYHFVKNAYVLPNPVEIDCNPHTPPILESYRPYILSAGRMISSKGFDELIEAFRIFSAEFPQYSLLLAGDGIQRQALEEQAKGLKCKFLGKIESLAPYYAKAEFFSLASHREALSNVLIESLLCGTPVVSYDCPYGPKEIITCDGTTHNGILVKMDAKRVESLAAAFVEMAQNKKDYVKNTTLAYERFSSKVVLEKWQQLILDCLNKTPT</sequence>
<dbReference type="Pfam" id="PF13439">
    <property type="entry name" value="Glyco_transf_4"/>
    <property type="match status" value="1"/>
</dbReference>
<reference evidence="2 3" key="1">
    <citation type="submission" date="2018-04" db="EMBL/GenBank/DDBJ databases">
        <title>Novel Campyloabacter and Helicobacter Species and Strains.</title>
        <authorList>
            <person name="Mannion A.J."/>
            <person name="Shen Z."/>
            <person name="Fox J.G."/>
        </authorList>
    </citation>
    <scope>NUCLEOTIDE SEQUENCE [LARGE SCALE GENOMIC DNA]</scope>
    <source>
        <strain evidence="2 3">MIT 99-5101</strain>
    </source>
</reference>
<dbReference type="Gene3D" id="3.40.50.2000">
    <property type="entry name" value="Glycogen Phosphorylase B"/>
    <property type="match status" value="2"/>
</dbReference>
<dbReference type="AlphaFoldDB" id="A0A3D8IB96"/>
<organism evidence="2 3">
    <name type="scientific">Helicobacter ganmani</name>
    <dbReference type="NCBI Taxonomy" id="60246"/>
    <lineage>
        <taxon>Bacteria</taxon>
        <taxon>Pseudomonadati</taxon>
        <taxon>Campylobacterota</taxon>
        <taxon>Epsilonproteobacteria</taxon>
        <taxon>Campylobacterales</taxon>
        <taxon>Helicobacteraceae</taxon>
        <taxon>Helicobacter</taxon>
    </lineage>
</organism>
<feature type="domain" description="Glycosyltransferase subfamily 4-like N-terminal" evidence="1">
    <location>
        <begin position="18"/>
        <end position="169"/>
    </location>
</feature>
<dbReference type="Pfam" id="PF13692">
    <property type="entry name" value="Glyco_trans_1_4"/>
    <property type="match status" value="1"/>
</dbReference>
<protein>
    <submittedName>
        <fullName evidence="2">Glycosyltransferase family 4 protein</fullName>
    </submittedName>
</protein>
<dbReference type="GO" id="GO:0016757">
    <property type="term" value="F:glycosyltransferase activity"/>
    <property type="evidence" value="ECO:0007669"/>
    <property type="project" value="UniProtKB-ARBA"/>
</dbReference>
<keyword evidence="3" id="KW-1185">Reference proteome</keyword>
<name>A0A3D8IB96_9HELI</name>
<accession>A0A3D8IB96</accession>
<dbReference type="EMBL" id="NXLS01000007">
    <property type="protein sequence ID" value="RDU62305.1"/>
    <property type="molecule type" value="Genomic_DNA"/>
</dbReference>
<keyword evidence="2" id="KW-0808">Transferase</keyword>
<dbReference type="Proteomes" id="UP000256650">
    <property type="component" value="Unassembled WGS sequence"/>
</dbReference>
<dbReference type="OrthoDB" id="9790710at2"/>
<dbReference type="PANTHER" id="PTHR12526">
    <property type="entry name" value="GLYCOSYLTRANSFERASE"/>
    <property type="match status" value="1"/>
</dbReference>
<dbReference type="GeneID" id="82536001"/>
<evidence type="ECO:0000313" key="2">
    <source>
        <dbReference type="EMBL" id="RDU62305.1"/>
    </source>
</evidence>
<dbReference type="RefSeq" id="WP_115551871.1">
    <property type="nucleotide sequence ID" value="NZ_CAOUCM010000017.1"/>
</dbReference>
<evidence type="ECO:0000313" key="3">
    <source>
        <dbReference type="Proteomes" id="UP000256650"/>
    </source>
</evidence>
<dbReference type="SUPFAM" id="SSF53756">
    <property type="entry name" value="UDP-Glycosyltransferase/glycogen phosphorylase"/>
    <property type="match status" value="1"/>
</dbReference>